<organism evidence="2 3">
    <name type="scientific">Streptomyces albiflavescens</name>
    <dbReference type="NCBI Taxonomy" id="1623582"/>
    <lineage>
        <taxon>Bacteria</taxon>
        <taxon>Bacillati</taxon>
        <taxon>Actinomycetota</taxon>
        <taxon>Actinomycetes</taxon>
        <taxon>Kitasatosporales</taxon>
        <taxon>Streptomycetaceae</taxon>
        <taxon>Streptomyces</taxon>
    </lineage>
</organism>
<evidence type="ECO:0000313" key="2">
    <source>
        <dbReference type="EMBL" id="GGN79531.1"/>
    </source>
</evidence>
<gene>
    <name evidence="2" type="ORF">GCM10011579_064100</name>
</gene>
<comment type="caution">
    <text evidence="2">The sequence shown here is derived from an EMBL/GenBank/DDBJ whole genome shotgun (WGS) entry which is preliminary data.</text>
</comment>
<dbReference type="Proteomes" id="UP000600365">
    <property type="component" value="Unassembled WGS sequence"/>
</dbReference>
<proteinExistence type="predicted"/>
<evidence type="ECO:0000256" key="1">
    <source>
        <dbReference type="SAM" id="MobiDB-lite"/>
    </source>
</evidence>
<accession>A0A917Y926</accession>
<keyword evidence="3" id="KW-1185">Reference proteome</keyword>
<reference evidence="2 3" key="1">
    <citation type="journal article" date="2014" name="Int. J. Syst. Evol. Microbiol.">
        <title>Complete genome sequence of Corynebacterium casei LMG S-19264T (=DSM 44701T), isolated from a smear-ripened cheese.</title>
        <authorList>
            <consortium name="US DOE Joint Genome Institute (JGI-PGF)"/>
            <person name="Walter F."/>
            <person name="Albersmeier A."/>
            <person name="Kalinowski J."/>
            <person name="Ruckert C."/>
        </authorList>
    </citation>
    <scope>NUCLEOTIDE SEQUENCE [LARGE SCALE GENOMIC DNA]</scope>
    <source>
        <strain evidence="2 3">CGMCC 4.7111</strain>
    </source>
</reference>
<name>A0A917Y926_9ACTN</name>
<dbReference type="EMBL" id="BMMM01000013">
    <property type="protein sequence ID" value="GGN79531.1"/>
    <property type="molecule type" value="Genomic_DNA"/>
</dbReference>
<dbReference type="AlphaFoldDB" id="A0A917Y926"/>
<evidence type="ECO:0000313" key="3">
    <source>
        <dbReference type="Proteomes" id="UP000600365"/>
    </source>
</evidence>
<protein>
    <submittedName>
        <fullName evidence="2">Uncharacterized protein</fullName>
    </submittedName>
</protein>
<sequence length="90" mass="9855">MPDAPAAKEMSPPQASIDAAPARLRKGEYRQGARLFAEKAALGPDLWDRLLAAARETFVRNAPIWLDEQCDPARATLDLNVLARCTAPVR</sequence>
<feature type="region of interest" description="Disordered" evidence="1">
    <location>
        <begin position="1"/>
        <end position="22"/>
    </location>
</feature>